<dbReference type="Proteomes" id="UP000233551">
    <property type="component" value="Unassembled WGS sequence"/>
</dbReference>
<protein>
    <submittedName>
        <fullName evidence="1">Uncharacterized protein</fullName>
    </submittedName>
</protein>
<proteinExistence type="predicted"/>
<dbReference type="AlphaFoldDB" id="A0A2I0J0B7"/>
<dbReference type="EMBL" id="PGOL01002217">
    <property type="protein sequence ID" value="PKI49689.1"/>
    <property type="molecule type" value="Genomic_DNA"/>
</dbReference>
<comment type="caution">
    <text evidence="1">The sequence shown here is derived from an EMBL/GenBank/DDBJ whole genome shotgun (WGS) entry which is preliminary data.</text>
</comment>
<name>A0A2I0J0B7_PUNGR</name>
<evidence type="ECO:0000313" key="2">
    <source>
        <dbReference type="Proteomes" id="UP000233551"/>
    </source>
</evidence>
<sequence length="84" mass="9451">MAQLRLTSPYSRGGSRDNTCSLYSEADLGIWMWDCADPNLHLAGARMLALSHGLEVSTFPWRRMTNTREKESPLPVCDPKVKGR</sequence>
<evidence type="ECO:0000313" key="1">
    <source>
        <dbReference type="EMBL" id="PKI49689.1"/>
    </source>
</evidence>
<organism evidence="1 2">
    <name type="scientific">Punica granatum</name>
    <name type="common">Pomegranate</name>
    <dbReference type="NCBI Taxonomy" id="22663"/>
    <lineage>
        <taxon>Eukaryota</taxon>
        <taxon>Viridiplantae</taxon>
        <taxon>Streptophyta</taxon>
        <taxon>Embryophyta</taxon>
        <taxon>Tracheophyta</taxon>
        <taxon>Spermatophyta</taxon>
        <taxon>Magnoliopsida</taxon>
        <taxon>eudicotyledons</taxon>
        <taxon>Gunneridae</taxon>
        <taxon>Pentapetalae</taxon>
        <taxon>rosids</taxon>
        <taxon>malvids</taxon>
        <taxon>Myrtales</taxon>
        <taxon>Lythraceae</taxon>
        <taxon>Punica</taxon>
    </lineage>
</organism>
<gene>
    <name evidence="1" type="ORF">CRG98_029934</name>
</gene>
<keyword evidence="2" id="KW-1185">Reference proteome</keyword>
<reference evidence="1 2" key="1">
    <citation type="submission" date="2017-11" db="EMBL/GenBank/DDBJ databases">
        <title>De-novo sequencing of pomegranate (Punica granatum L.) genome.</title>
        <authorList>
            <person name="Akparov Z."/>
            <person name="Amiraslanov A."/>
            <person name="Hajiyeva S."/>
            <person name="Abbasov M."/>
            <person name="Kaur K."/>
            <person name="Hamwieh A."/>
            <person name="Solovyev V."/>
            <person name="Salamov A."/>
            <person name="Braich B."/>
            <person name="Kosarev P."/>
            <person name="Mahmoud A."/>
            <person name="Hajiyev E."/>
            <person name="Babayeva S."/>
            <person name="Izzatullayeva V."/>
            <person name="Mammadov A."/>
            <person name="Mammadov A."/>
            <person name="Sharifova S."/>
            <person name="Ojaghi J."/>
            <person name="Eynullazada K."/>
            <person name="Bayramov B."/>
            <person name="Abdulazimova A."/>
            <person name="Shahmuradov I."/>
        </authorList>
    </citation>
    <scope>NUCLEOTIDE SEQUENCE [LARGE SCALE GENOMIC DNA]</scope>
    <source>
        <strain evidence="2">cv. AG2017</strain>
        <tissue evidence="1">Leaf</tissue>
    </source>
</reference>
<accession>A0A2I0J0B7</accession>